<dbReference type="InterPro" id="IPR001260">
    <property type="entry name" value="Coprogen_oxidase_aer"/>
</dbReference>
<dbReference type="Gene3D" id="3.40.1500.10">
    <property type="entry name" value="Coproporphyrinogen III oxidase, aerobic"/>
    <property type="match status" value="1"/>
</dbReference>
<comment type="pathway">
    <text evidence="1">Porphyrin-containing compound metabolism; protoporphyrin-IX biosynthesis; protoporphyrinogen-IX from coproporphyrinogen-III (O2 route): step 1/1.</text>
</comment>
<evidence type="ECO:0000256" key="5">
    <source>
        <dbReference type="ARBA" id="ARBA00023002"/>
    </source>
</evidence>
<comment type="similarity">
    <text evidence="2">Belongs to the aerobic coproporphyrinogen-III oxidase family.</text>
</comment>
<proteinExistence type="inferred from homology"/>
<dbReference type="PANTHER" id="PTHR10755:SF0">
    <property type="entry name" value="OXYGEN-DEPENDENT COPROPORPHYRINOGEN-III OXIDASE, MITOCHONDRIAL"/>
    <property type="match status" value="1"/>
</dbReference>
<dbReference type="PANTHER" id="PTHR10755">
    <property type="entry name" value="COPROPORPHYRINOGEN III OXIDASE, MITOCHONDRIAL"/>
    <property type="match status" value="1"/>
</dbReference>
<evidence type="ECO:0000256" key="1">
    <source>
        <dbReference type="ARBA" id="ARBA00005168"/>
    </source>
</evidence>
<dbReference type="GO" id="GO:0005737">
    <property type="term" value="C:cytoplasm"/>
    <property type="evidence" value="ECO:0007669"/>
    <property type="project" value="TreeGrafter"/>
</dbReference>
<gene>
    <name evidence="7" type="ORF">METZ01_LOCUS228625</name>
</gene>
<dbReference type="EMBL" id="UINC01056121">
    <property type="protein sequence ID" value="SVB75771.1"/>
    <property type="molecule type" value="Genomic_DNA"/>
</dbReference>
<protein>
    <recommendedName>
        <fullName evidence="4">coproporphyrinogen oxidase</fullName>
        <ecNumber evidence="4">1.3.3.3</ecNumber>
    </recommendedName>
</protein>
<reference evidence="7" key="1">
    <citation type="submission" date="2018-05" db="EMBL/GenBank/DDBJ databases">
        <authorList>
            <person name="Lanie J.A."/>
            <person name="Ng W.-L."/>
            <person name="Kazmierczak K.M."/>
            <person name="Andrzejewski T.M."/>
            <person name="Davidsen T.M."/>
            <person name="Wayne K.J."/>
            <person name="Tettelin H."/>
            <person name="Glass J.I."/>
            <person name="Rusch D."/>
            <person name="Podicherti R."/>
            <person name="Tsui H.-C.T."/>
            <person name="Winkler M.E."/>
        </authorList>
    </citation>
    <scope>NUCLEOTIDE SEQUENCE</scope>
</reference>
<dbReference type="GO" id="GO:0006782">
    <property type="term" value="P:protoporphyrinogen IX biosynthetic process"/>
    <property type="evidence" value="ECO:0007669"/>
    <property type="project" value="TreeGrafter"/>
</dbReference>
<sequence>MEIKIKQQLAKYWFSILQDIICLEVENLEKEYGSNIKFIKNKWKHGELRTIKGKVIEKGGVAFSNVIGKFPKEFAKKIPGTKNNTNFWSSGVSVVFHPKNPKIPAMHFNTRFICTQKNWFG</sequence>
<evidence type="ECO:0000256" key="4">
    <source>
        <dbReference type="ARBA" id="ARBA00012869"/>
    </source>
</evidence>
<accession>A0A382GNN2</accession>
<evidence type="ECO:0000256" key="6">
    <source>
        <dbReference type="ARBA" id="ARBA00023244"/>
    </source>
</evidence>
<evidence type="ECO:0000313" key="7">
    <source>
        <dbReference type="EMBL" id="SVB75771.1"/>
    </source>
</evidence>
<dbReference type="AlphaFoldDB" id="A0A382GNN2"/>
<comment type="subunit">
    <text evidence="3">Homodimer.</text>
</comment>
<organism evidence="7">
    <name type="scientific">marine metagenome</name>
    <dbReference type="NCBI Taxonomy" id="408172"/>
    <lineage>
        <taxon>unclassified sequences</taxon>
        <taxon>metagenomes</taxon>
        <taxon>ecological metagenomes</taxon>
    </lineage>
</organism>
<dbReference type="EC" id="1.3.3.3" evidence="4"/>
<dbReference type="SUPFAM" id="SSF102886">
    <property type="entry name" value="Coproporphyrinogen III oxidase"/>
    <property type="match status" value="1"/>
</dbReference>
<keyword evidence="5" id="KW-0560">Oxidoreductase</keyword>
<keyword evidence="6" id="KW-0627">Porphyrin biosynthesis</keyword>
<dbReference type="InterPro" id="IPR036406">
    <property type="entry name" value="Coprogen_oxidase_aer_sf"/>
</dbReference>
<feature type="non-terminal residue" evidence="7">
    <location>
        <position position="121"/>
    </location>
</feature>
<evidence type="ECO:0000256" key="3">
    <source>
        <dbReference type="ARBA" id="ARBA00011738"/>
    </source>
</evidence>
<dbReference type="Pfam" id="PF01218">
    <property type="entry name" value="Coprogen_oxidas"/>
    <property type="match status" value="1"/>
</dbReference>
<dbReference type="GO" id="GO:0004109">
    <property type="term" value="F:coproporphyrinogen oxidase activity"/>
    <property type="evidence" value="ECO:0007669"/>
    <property type="project" value="UniProtKB-EC"/>
</dbReference>
<dbReference type="PRINTS" id="PR00073">
    <property type="entry name" value="COPRGNOXDASE"/>
</dbReference>
<name>A0A382GNN2_9ZZZZ</name>
<evidence type="ECO:0000256" key="2">
    <source>
        <dbReference type="ARBA" id="ARBA00010644"/>
    </source>
</evidence>